<evidence type="ECO:0000313" key="2">
    <source>
        <dbReference type="EMBL" id="PNR27921.1"/>
    </source>
</evidence>
<protein>
    <submittedName>
        <fullName evidence="2 3">Uncharacterized protein</fullName>
    </submittedName>
</protein>
<keyword evidence="1" id="KW-0472">Membrane</keyword>
<sequence>MEIWGVLVIRAAVDAGRLAIASLMIVNLVYSFLLDLMMCAFVFVYFLYFVMFIC</sequence>
<accession>A0A2K1IF70</accession>
<dbReference type="EnsemblPlants" id="Pp3c24_1620V3.1">
    <property type="protein sequence ID" value="PAC:32910895.CDS.1"/>
    <property type="gene ID" value="Pp3c24_1620"/>
</dbReference>
<keyword evidence="1" id="KW-0812">Transmembrane</keyword>
<dbReference type="InParanoid" id="A0A2K1IF70"/>
<dbReference type="Gramene" id="Pp3c24_1620V3.1">
    <property type="protein sequence ID" value="PAC:32910895.CDS.1"/>
    <property type="gene ID" value="Pp3c24_1620"/>
</dbReference>
<evidence type="ECO:0000256" key="1">
    <source>
        <dbReference type="SAM" id="Phobius"/>
    </source>
</evidence>
<evidence type="ECO:0000313" key="3">
    <source>
        <dbReference type="EnsemblPlants" id="PAC:32910895.CDS.1"/>
    </source>
</evidence>
<feature type="transmembrane region" description="Helical" evidence="1">
    <location>
        <begin position="32"/>
        <end position="53"/>
    </location>
</feature>
<organism evidence="2">
    <name type="scientific">Physcomitrium patens</name>
    <name type="common">Spreading-leaved earth moss</name>
    <name type="synonym">Physcomitrella patens</name>
    <dbReference type="NCBI Taxonomy" id="3218"/>
    <lineage>
        <taxon>Eukaryota</taxon>
        <taxon>Viridiplantae</taxon>
        <taxon>Streptophyta</taxon>
        <taxon>Embryophyta</taxon>
        <taxon>Bryophyta</taxon>
        <taxon>Bryophytina</taxon>
        <taxon>Bryopsida</taxon>
        <taxon>Funariidae</taxon>
        <taxon>Funariales</taxon>
        <taxon>Funariaceae</taxon>
        <taxon>Physcomitrium</taxon>
    </lineage>
</organism>
<reference evidence="2 4" key="1">
    <citation type="journal article" date="2008" name="Science">
        <title>The Physcomitrella genome reveals evolutionary insights into the conquest of land by plants.</title>
        <authorList>
            <person name="Rensing S."/>
            <person name="Lang D."/>
            <person name="Zimmer A."/>
            <person name="Terry A."/>
            <person name="Salamov A."/>
            <person name="Shapiro H."/>
            <person name="Nishiyama T."/>
            <person name="Perroud P.-F."/>
            <person name="Lindquist E."/>
            <person name="Kamisugi Y."/>
            <person name="Tanahashi T."/>
            <person name="Sakakibara K."/>
            <person name="Fujita T."/>
            <person name="Oishi K."/>
            <person name="Shin-I T."/>
            <person name="Kuroki Y."/>
            <person name="Toyoda A."/>
            <person name="Suzuki Y."/>
            <person name="Hashimoto A."/>
            <person name="Yamaguchi K."/>
            <person name="Sugano A."/>
            <person name="Kohara Y."/>
            <person name="Fujiyama A."/>
            <person name="Anterola A."/>
            <person name="Aoki S."/>
            <person name="Ashton N."/>
            <person name="Barbazuk W.B."/>
            <person name="Barker E."/>
            <person name="Bennetzen J."/>
            <person name="Bezanilla M."/>
            <person name="Blankenship R."/>
            <person name="Cho S.H."/>
            <person name="Dutcher S."/>
            <person name="Estelle M."/>
            <person name="Fawcett J.A."/>
            <person name="Gundlach H."/>
            <person name="Hanada K."/>
            <person name="Heyl A."/>
            <person name="Hicks K.A."/>
            <person name="Hugh J."/>
            <person name="Lohr M."/>
            <person name="Mayer K."/>
            <person name="Melkozernov A."/>
            <person name="Murata T."/>
            <person name="Nelson D."/>
            <person name="Pils B."/>
            <person name="Prigge M."/>
            <person name="Reiss B."/>
            <person name="Renner T."/>
            <person name="Rombauts S."/>
            <person name="Rushton P."/>
            <person name="Sanderfoot A."/>
            <person name="Schween G."/>
            <person name="Shiu S.-H."/>
            <person name="Stueber K."/>
            <person name="Theodoulou F.L."/>
            <person name="Tu H."/>
            <person name="Van de Peer Y."/>
            <person name="Verrier P.J."/>
            <person name="Waters E."/>
            <person name="Wood A."/>
            <person name="Yang L."/>
            <person name="Cove D."/>
            <person name="Cuming A."/>
            <person name="Hasebe M."/>
            <person name="Lucas S."/>
            <person name="Mishler D.B."/>
            <person name="Reski R."/>
            <person name="Grigoriev I."/>
            <person name="Quatrano R.S."/>
            <person name="Boore J.L."/>
        </authorList>
    </citation>
    <scope>NUCLEOTIDE SEQUENCE [LARGE SCALE GENOMIC DNA]</scope>
    <source>
        <strain evidence="3 4">cv. Gransden 2004</strain>
    </source>
</reference>
<gene>
    <name evidence="2" type="ORF">PHYPA_028513</name>
</gene>
<keyword evidence="4" id="KW-1185">Reference proteome</keyword>
<reference evidence="3" key="3">
    <citation type="submission" date="2020-12" db="UniProtKB">
        <authorList>
            <consortium name="EnsemblPlants"/>
        </authorList>
    </citation>
    <scope>IDENTIFICATION</scope>
</reference>
<dbReference type="Proteomes" id="UP000006727">
    <property type="component" value="Chromosome 24"/>
</dbReference>
<proteinExistence type="predicted"/>
<dbReference type="EMBL" id="ABEU02000024">
    <property type="protein sequence ID" value="PNR27921.1"/>
    <property type="molecule type" value="Genomic_DNA"/>
</dbReference>
<evidence type="ECO:0000313" key="4">
    <source>
        <dbReference type="Proteomes" id="UP000006727"/>
    </source>
</evidence>
<reference evidence="2 4" key="2">
    <citation type="journal article" date="2018" name="Plant J.">
        <title>The Physcomitrella patens chromosome-scale assembly reveals moss genome structure and evolution.</title>
        <authorList>
            <person name="Lang D."/>
            <person name="Ullrich K.K."/>
            <person name="Murat F."/>
            <person name="Fuchs J."/>
            <person name="Jenkins J."/>
            <person name="Haas F.B."/>
            <person name="Piednoel M."/>
            <person name="Gundlach H."/>
            <person name="Van Bel M."/>
            <person name="Meyberg R."/>
            <person name="Vives C."/>
            <person name="Morata J."/>
            <person name="Symeonidi A."/>
            <person name="Hiss M."/>
            <person name="Muchero W."/>
            <person name="Kamisugi Y."/>
            <person name="Saleh O."/>
            <person name="Blanc G."/>
            <person name="Decker E.L."/>
            <person name="van Gessel N."/>
            <person name="Grimwood J."/>
            <person name="Hayes R.D."/>
            <person name="Graham S.W."/>
            <person name="Gunter L.E."/>
            <person name="McDaniel S.F."/>
            <person name="Hoernstein S.N.W."/>
            <person name="Larsson A."/>
            <person name="Li F.W."/>
            <person name="Perroud P.F."/>
            <person name="Phillips J."/>
            <person name="Ranjan P."/>
            <person name="Rokshar D.S."/>
            <person name="Rothfels C.J."/>
            <person name="Schneider L."/>
            <person name="Shu S."/>
            <person name="Stevenson D.W."/>
            <person name="Thummler F."/>
            <person name="Tillich M."/>
            <person name="Villarreal Aguilar J.C."/>
            <person name="Widiez T."/>
            <person name="Wong G.K."/>
            <person name="Wymore A."/>
            <person name="Zhang Y."/>
            <person name="Zimmer A.D."/>
            <person name="Quatrano R.S."/>
            <person name="Mayer K.F.X."/>
            <person name="Goodstein D."/>
            <person name="Casacuberta J.M."/>
            <person name="Vandepoele K."/>
            <person name="Reski R."/>
            <person name="Cuming A.C."/>
            <person name="Tuskan G.A."/>
            <person name="Maumus F."/>
            <person name="Salse J."/>
            <person name="Schmutz J."/>
            <person name="Rensing S.A."/>
        </authorList>
    </citation>
    <scope>NUCLEOTIDE SEQUENCE [LARGE SCALE GENOMIC DNA]</scope>
    <source>
        <strain evidence="3 4">cv. Gransden 2004</strain>
    </source>
</reference>
<name>A0A2K1IF70_PHYPA</name>
<dbReference type="AlphaFoldDB" id="A0A2K1IF70"/>
<keyword evidence="1" id="KW-1133">Transmembrane helix</keyword>